<dbReference type="EMBL" id="ML978162">
    <property type="protein sequence ID" value="KAF2034263.1"/>
    <property type="molecule type" value="Genomic_DNA"/>
</dbReference>
<dbReference type="SUPFAM" id="SSF81383">
    <property type="entry name" value="F-box domain"/>
    <property type="match status" value="1"/>
</dbReference>
<protein>
    <recommendedName>
        <fullName evidence="4">F-box domain-containing protein</fullName>
    </recommendedName>
</protein>
<dbReference type="Proteomes" id="UP000799777">
    <property type="component" value="Unassembled WGS sequence"/>
</dbReference>
<dbReference type="CDD" id="cd09917">
    <property type="entry name" value="F-box_SF"/>
    <property type="match status" value="1"/>
</dbReference>
<dbReference type="AlphaFoldDB" id="A0A9P4LQH8"/>
<reference evidence="2" key="1">
    <citation type="journal article" date="2020" name="Stud. Mycol.">
        <title>101 Dothideomycetes genomes: a test case for predicting lifestyles and emergence of pathogens.</title>
        <authorList>
            <person name="Haridas S."/>
            <person name="Albert R."/>
            <person name="Binder M."/>
            <person name="Bloem J."/>
            <person name="Labutti K."/>
            <person name="Salamov A."/>
            <person name="Andreopoulos B."/>
            <person name="Baker S."/>
            <person name="Barry K."/>
            <person name="Bills G."/>
            <person name="Bluhm B."/>
            <person name="Cannon C."/>
            <person name="Castanera R."/>
            <person name="Culley D."/>
            <person name="Daum C."/>
            <person name="Ezra D."/>
            <person name="Gonzalez J."/>
            <person name="Henrissat B."/>
            <person name="Kuo A."/>
            <person name="Liang C."/>
            <person name="Lipzen A."/>
            <person name="Lutzoni F."/>
            <person name="Magnuson J."/>
            <person name="Mondo S."/>
            <person name="Nolan M."/>
            <person name="Ohm R."/>
            <person name="Pangilinan J."/>
            <person name="Park H.-J."/>
            <person name="Ramirez L."/>
            <person name="Alfaro M."/>
            <person name="Sun H."/>
            <person name="Tritt A."/>
            <person name="Yoshinaga Y."/>
            <person name="Zwiers L.-H."/>
            <person name="Turgeon B."/>
            <person name="Goodwin S."/>
            <person name="Spatafora J."/>
            <person name="Crous P."/>
            <person name="Grigoriev I."/>
        </authorList>
    </citation>
    <scope>NUCLEOTIDE SEQUENCE</scope>
    <source>
        <strain evidence="2">CBS 110217</strain>
    </source>
</reference>
<evidence type="ECO:0000256" key="1">
    <source>
        <dbReference type="SAM" id="MobiDB-lite"/>
    </source>
</evidence>
<evidence type="ECO:0000313" key="3">
    <source>
        <dbReference type="Proteomes" id="UP000799777"/>
    </source>
</evidence>
<keyword evidence="3" id="KW-1185">Reference proteome</keyword>
<name>A0A9P4LQH8_9PLEO</name>
<organism evidence="2 3">
    <name type="scientific">Setomelanomma holmii</name>
    <dbReference type="NCBI Taxonomy" id="210430"/>
    <lineage>
        <taxon>Eukaryota</taxon>
        <taxon>Fungi</taxon>
        <taxon>Dikarya</taxon>
        <taxon>Ascomycota</taxon>
        <taxon>Pezizomycotina</taxon>
        <taxon>Dothideomycetes</taxon>
        <taxon>Pleosporomycetidae</taxon>
        <taxon>Pleosporales</taxon>
        <taxon>Pleosporineae</taxon>
        <taxon>Phaeosphaeriaceae</taxon>
        <taxon>Setomelanomma</taxon>
    </lineage>
</organism>
<proteinExistence type="predicted"/>
<sequence>MSQQRYSPPRGMRYVARLPDSDSEEEQFPVTTSIPTTGSTTPSILLRPDIPTEIHLCIADHLSHASLACLTLTCKTLLQIHGTASWTWLKAFYDRPEFLLLFERDFPEHYLKSHHDTKLSRRLPLKKGQFGYSSTGSYRVLSRFGPYIVWDQVVLALKRDRYGEKHGIGLDVFDFKSTRTTPTDALTPPVVSDITIYFSMSARINCSRVLLRVEYLIAAKEGDISLTTLKSLNMNLCRHTGTASRSSPWYDNTLAKQLSARNYTTNPPDLDSDREVLHQLLADQTPENLSGNCSLCMTDWSVASVTLLPSPAPPPPPPAEPSIGKTRFPFLSRSPSSPATPAQQPAARQAWRITTWQNLGSCNSPYVERDPGNEIWKAFAGGSGGYAHLVRVLKYPRGCVREAFEGSEDEEVRYGKRLVEIEGQV</sequence>
<gene>
    <name evidence="2" type="ORF">EK21DRAFT_85698</name>
</gene>
<dbReference type="InterPro" id="IPR036047">
    <property type="entry name" value="F-box-like_dom_sf"/>
</dbReference>
<feature type="compositionally biased region" description="Low complexity" evidence="1">
    <location>
        <begin position="31"/>
        <end position="42"/>
    </location>
</feature>
<feature type="region of interest" description="Disordered" evidence="1">
    <location>
        <begin position="19"/>
        <end position="42"/>
    </location>
</feature>
<dbReference type="OrthoDB" id="3766406at2759"/>
<evidence type="ECO:0008006" key="4">
    <source>
        <dbReference type="Google" id="ProtNLM"/>
    </source>
</evidence>
<comment type="caution">
    <text evidence="2">The sequence shown here is derived from an EMBL/GenBank/DDBJ whole genome shotgun (WGS) entry which is preliminary data.</text>
</comment>
<accession>A0A9P4LQH8</accession>
<evidence type="ECO:0000313" key="2">
    <source>
        <dbReference type="EMBL" id="KAF2034263.1"/>
    </source>
</evidence>